<name>A0ABU2FLA0_9EURY</name>
<feature type="region of interest" description="Disordered" evidence="1">
    <location>
        <begin position="1"/>
        <end position="47"/>
    </location>
</feature>
<protein>
    <submittedName>
        <fullName evidence="2">Uncharacterized protein</fullName>
    </submittedName>
</protein>
<comment type="caution">
    <text evidence="2">The sequence shown here is derived from an EMBL/GenBank/DDBJ whole genome shotgun (WGS) entry which is preliminary data.</text>
</comment>
<sequence length="47" mass="5028">MSEDMRSESRDSLAGYTAEDSKPVADADEVSETRLERGGSPGPQLVT</sequence>
<proteinExistence type="predicted"/>
<reference evidence="2 3" key="1">
    <citation type="submission" date="2022-06" db="EMBL/GenBank/DDBJ databases">
        <title>Halomicroarcula sp. a new haloarchaeum isolate from saline soil.</title>
        <authorList>
            <person name="Strakova D."/>
            <person name="Galisteo C."/>
            <person name="Sanchez-Porro C."/>
            <person name="Ventosa A."/>
        </authorList>
    </citation>
    <scope>NUCLEOTIDE SEQUENCE [LARGE SCALE GENOMIC DNA]</scope>
    <source>
        <strain evidence="2 3">S3CR25-11</strain>
    </source>
</reference>
<organism evidence="2 3">
    <name type="scientific">Haloarcula onubensis</name>
    <dbReference type="NCBI Taxonomy" id="2950539"/>
    <lineage>
        <taxon>Archaea</taxon>
        <taxon>Methanobacteriati</taxon>
        <taxon>Methanobacteriota</taxon>
        <taxon>Stenosarchaea group</taxon>
        <taxon>Halobacteria</taxon>
        <taxon>Halobacteriales</taxon>
        <taxon>Haloarculaceae</taxon>
        <taxon>Haloarcula</taxon>
    </lineage>
</organism>
<accession>A0ABU2FLA0</accession>
<evidence type="ECO:0000313" key="3">
    <source>
        <dbReference type="Proteomes" id="UP001268864"/>
    </source>
</evidence>
<keyword evidence="3" id="KW-1185">Reference proteome</keyword>
<evidence type="ECO:0000313" key="2">
    <source>
        <dbReference type="EMBL" id="MDS0281510.1"/>
    </source>
</evidence>
<dbReference type="EMBL" id="JAMQOS010000001">
    <property type="protein sequence ID" value="MDS0281510.1"/>
    <property type="molecule type" value="Genomic_DNA"/>
</dbReference>
<feature type="compositionally biased region" description="Basic and acidic residues" evidence="1">
    <location>
        <begin position="19"/>
        <end position="37"/>
    </location>
</feature>
<dbReference type="RefSeq" id="WP_310899345.1">
    <property type="nucleotide sequence ID" value="NZ_JAMQOS010000001.1"/>
</dbReference>
<feature type="compositionally biased region" description="Basic and acidic residues" evidence="1">
    <location>
        <begin position="1"/>
        <end position="11"/>
    </location>
</feature>
<gene>
    <name evidence="2" type="ORF">NDI86_05190</name>
</gene>
<dbReference type="Proteomes" id="UP001268864">
    <property type="component" value="Unassembled WGS sequence"/>
</dbReference>
<evidence type="ECO:0000256" key="1">
    <source>
        <dbReference type="SAM" id="MobiDB-lite"/>
    </source>
</evidence>